<dbReference type="EMBL" id="JANPWZ010000908">
    <property type="protein sequence ID" value="KAJ3570695.1"/>
    <property type="molecule type" value="Genomic_DNA"/>
</dbReference>
<protein>
    <submittedName>
        <fullName evidence="1">Uncharacterized protein</fullName>
    </submittedName>
</protein>
<dbReference type="AlphaFoldDB" id="A0A9W8TL44"/>
<keyword evidence="2" id="KW-1185">Reference proteome</keyword>
<dbReference type="Proteomes" id="UP001148614">
    <property type="component" value="Unassembled WGS sequence"/>
</dbReference>
<comment type="caution">
    <text evidence="1">The sequence shown here is derived from an EMBL/GenBank/DDBJ whole genome shotgun (WGS) entry which is preliminary data.</text>
</comment>
<evidence type="ECO:0000313" key="2">
    <source>
        <dbReference type="Proteomes" id="UP001148614"/>
    </source>
</evidence>
<evidence type="ECO:0000313" key="1">
    <source>
        <dbReference type="EMBL" id="KAJ3570695.1"/>
    </source>
</evidence>
<name>A0A9W8TL44_9PEZI</name>
<sequence>MPWGAADIAVEEGMLGEGVFGPFDDTEVKDDCESPFELADEAMELTRGDDALGEYAAVGCGNGSGGSFSVTYGGAQLQEHRSMVYRRFPGLADMISVVNPALRLRERLGEKQTQLNSPGVGALYHEANTTSKNSRLSRNRDTRNQEFDRLIGHGDLGELDPIRKVF</sequence>
<organism evidence="1 2">
    <name type="scientific">Xylaria arbuscula</name>
    <dbReference type="NCBI Taxonomy" id="114810"/>
    <lineage>
        <taxon>Eukaryota</taxon>
        <taxon>Fungi</taxon>
        <taxon>Dikarya</taxon>
        <taxon>Ascomycota</taxon>
        <taxon>Pezizomycotina</taxon>
        <taxon>Sordariomycetes</taxon>
        <taxon>Xylariomycetidae</taxon>
        <taxon>Xylariales</taxon>
        <taxon>Xylariaceae</taxon>
        <taxon>Xylaria</taxon>
    </lineage>
</organism>
<proteinExistence type="predicted"/>
<reference evidence="1" key="1">
    <citation type="submission" date="2022-07" db="EMBL/GenBank/DDBJ databases">
        <title>Genome Sequence of Xylaria arbuscula.</title>
        <authorList>
            <person name="Buettner E."/>
        </authorList>
    </citation>
    <scope>NUCLEOTIDE SEQUENCE</scope>
    <source>
        <strain evidence="1">VT107</strain>
    </source>
</reference>
<gene>
    <name evidence="1" type="ORF">NPX13_g5642</name>
</gene>
<accession>A0A9W8TL44</accession>